<evidence type="ECO:0000256" key="1">
    <source>
        <dbReference type="ARBA" id="ARBA00005901"/>
    </source>
</evidence>
<dbReference type="SUPFAM" id="SSF160527">
    <property type="entry name" value="V-type ATPase subunit E-like"/>
    <property type="match status" value="1"/>
</dbReference>
<dbReference type="Proteomes" id="UP000057158">
    <property type="component" value="Chromosome"/>
</dbReference>
<name>A0A0M4CZN6_9BACT</name>
<dbReference type="GO" id="GO:0046961">
    <property type="term" value="F:proton-transporting ATPase activity, rotational mechanism"/>
    <property type="evidence" value="ECO:0007669"/>
    <property type="project" value="InterPro"/>
</dbReference>
<dbReference type="KEGG" id="des:DSOUD_0087"/>
<evidence type="ECO:0000256" key="4">
    <source>
        <dbReference type="ARBA" id="ARBA00023065"/>
    </source>
</evidence>
<reference evidence="5 6" key="1">
    <citation type="submission" date="2015-07" db="EMBL/GenBank/DDBJ databases">
        <title>Isolation and Genomic Characterization of a Novel Halophilic Metal-Reducing Deltaproteobacterium from the Deep Subsurface.</title>
        <authorList>
            <person name="Badalamenti J.P."/>
            <person name="Summers Z.M."/>
            <person name="Gralnick J.A."/>
            <person name="Bond D.R."/>
        </authorList>
    </citation>
    <scope>NUCLEOTIDE SEQUENCE [LARGE SCALE GENOMIC DNA]</scope>
    <source>
        <strain evidence="5 6">WTL</strain>
    </source>
</reference>
<dbReference type="InterPro" id="IPR002842">
    <property type="entry name" value="ATPase_V1_Esu"/>
</dbReference>
<dbReference type="AlphaFoldDB" id="A0A0M4CZN6"/>
<dbReference type="InterPro" id="IPR038495">
    <property type="entry name" value="ATPase_E_C"/>
</dbReference>
<dbReference type="Gene3D" id="1.20.5.620">
    <property type="entry name" value="F1F0 ATP synthase subunit B, membrane domain"/>
    <property type="match status" value="1"/>
</dbReference>
<organism evidence="5 6">
    <name type="scientific">Desulfuromonas soudanensis</name>
    <dbReference type="NCBI Taxonomy" id="1603606"/>
    <lineage>
        <taxon>Bacteria</taxon>
        <taxon>Pseudomonadati</taxon>
        <taxon>Thermodesulfobacteriota</taxon>
        <taxon>Desulfuromonadia</taxon>
        <taxon>Desulfuromonadales</taxon>
        <taxon>Desulfuromonadaceae</taxon>
        <taxon>Desulfuromonas</taxon>
    </lineage>
</organism>
<dbReference type="RefSeq" id="WP_053549146.1">
    <property type="nucleotide sequence ID" value="NZ_CP010802.1"/>
</dbReference>
<dbReference type="EMBL" id="CP010802">
    <property type="protein sequence ID" value="ALC14888.1"/>
    <property type="molecule type" value="Genomic_DNA"/>
</dbReference>
<gene>
    <name evidence="5" type="ORF">DSOUD_0087</name>
</gene>
<comment type="similarity">
    <text evidence="1">Belongs to the V-ATPase E subunit family.</text>
</comment>
<dbReference type="Gene3D" id="3.30.2320.30">
    <property type="entry name" value="ATP synthase, E subunit, C-terminal"/>
    <property type="match status" value="1"/>
</dbReference>
<sequence length="196" mass="21498">MSQRELLAALQQEGEARIAALWQEAEMEAEALRAENAGRLEALETGMRAALEEEKEEARRPILAQAAATVQRLTLAAEERVAQRLRTLAEEHLPQLRTGPYAETFAALVAELPAAAWARVALHPDDREKGASSFPGALLRSDPAIAGGVEVETAGGEIRVVNTLDKRLERAWPELLPVLMKEVRRALDRPGTAEKR</sequence>
<protein>
    <recommendedName>
        <fullName evidence="2">V-type ATP synthase subunit E</fullName>
    </recommendedName>
</protein>
<dbReference type="PATRIC" id="fig|1603606.3.peg.97"/>
<evidence type="ECO:0000313" key="5">
    <source>
        <dbReference type="EMBL" id="ALC14888.1"/>
    </source>
</evidence>
<dbReference type="GO" id="GO:0033178">
    <property type="term" value="C:proton-transporting two-sector ATPase complex, catalytic domain"/>
    <property type="evidence" value="ECO:0007669"/>
    <property type="project" value="InterPro"/>
</dbReference>
<keyword evidence="3" id="KW-0813">Transport</keyword>
<dbReference type="STRING" id="1603606.DSOUD_0087"/>
<evidence type="ECO:0000256" key="3">
    <source>
        <dbReference type="ARBA" id="ARBA00022448"/>
    </source>
</evidence>
<evidence type="ECO:0000256" key="2">
    <source>
        <dbReference type="ARBA" id="ARBA00020756"/>
    </source>
</evidence>
<keyword evidence="6" id="KW-1185">Reference proteome</keyword>
<dbReference type="Pfam" id="PF01991">
    <property type="entry name" value="vATP-synt_E"/>
    <property type="match status" value="1"/>
</dbReference>
<keyword evidence="4" id="KW-0406">Ion transport</keyword>
<dbReference type="OrthoDB" id="5396335at2"/>
<accession>A0A0M4CZN6</accession>
<proteinExistence type="inferred from homology"/>
<evidence type="ECO:0000313" key="6">
    <source>
        <dbReference type="Proteomes" id="UP000057158"/>
    </source>
</evidence>